<dbReference type="SUPFAM" id="SSF53067">
    <property type="entry name" value="Actin-like ATPase domain"/>
    <property type="match status" value="2"/>
</dbReference>
<dbReference type="Pfam" id="PF02782">
    <property type="entry name" value="FGGY_C"/>
    <property type="match status" value="1"/>
</dbReference>
<dbReference type="Gene3D" id="3.30.420.40">
    <property type="match status" value="2"/>
</dbReference>
<dbReference type="PANTHER" id="PTHR43095:SF2">
    <property type="entry name" value="GLUCONOKINASE"/>
    <property type="match status" value="1"/>
</dbReference>
<comment type="similarity">
    <text evidence="1">Belongs to the FGGY kinase family.</text>
</comment>
<evidence type="ECO:0000256" key="2">
    <source>
        <dbReference type="ARBA" id="ARBA00022679"/>
    </source>
</evidence>
<dbReference type="InterPro" id="IPR050406">
    <property type="entry name" value="FGGY_Carb_Kinase"/>
</dbReference>
<proteinExistence type="inferred from homology"/>
<dbReference type="InterPro" id="IPR018484">
    <property type="entry name" value="FGGY_N"/>
</dbReference>
<name>A0ABY4FW31_9MICO</name>
<keyword evidence="2" id="KW-0808">Transferase</keyword>
<evidence type="ECO:0000259" key="7">
    <source>
        <dbReference type="Pfam" id="PF00370"/>
    </source>
</evidence>
<reference evidence="9 10" key="1">
    <citation type="submission" date="2022-04" db="EMBL/GenBank/DDBJ databases">
        <title>Leucobacter sp. isolated from rhizosphere of onion.</title>
        <authorList>
            <person name="Won M."/>
            <person name="Lee C.-M."/>
            <person name="Woen H.-Y."/>
            <person name="Kwon S.-W."/>
        </authorList>
    </citation>
    <scope>NUCLEOTIDE SEQUENCE [LARGE SCALE GENOMIC DNA]</scope>
    <source>
        <strain evidence="9 10">H25R-14</strain>
    </source>
</reference>
<dbReference type="InterPro" id="IPR018485">
    <property type="entry name" value="FGGY_C"/>
</dbReference>
<evidence type="ECO:0000313" key="9">
    <source>
        <dbReference type="EMBL" id="UOQ60482.1"/>
    </source>
</evidence>
<dbReference type="Proteomes" id="UP000831775">
    <property type="component" value="Chromosome"/>
</dbReference>
<dbReference type="Pfam" id="PF00370">
    <property type="entry name" value="FGGY_N"/>
    <property type="match status" value="1"/>
</dbReference>
<evidence type="ECO:0000259" key="8">
    <source>
        <dbReference type="Pfam" id="PF02782"/>
    </source>
</evidence>
<gene>
    <name evidence="9" type="ORF">MUN76_00375</name>
</gene>
<evidence type="ECO:0000256" key="3">
    <source>
        <dbReference type="ARBA" id="ARBA00022741"/>
    </source>
</evidence>
<evidence type="ECO:0000256" key="4">
    <source>
        <dbReference type="ARBA" id="ARBA00022777"/>
    </source>
</evidence>
<keyword evidence="6" id="KW-0684">Rhamnose metabolism</keyword>
<dbReference type="InterPro" id="IPR013449">
    <property type="entry name" value="Rhamnulokinase"/>
</dbReference>
<dbReference type="PANTHER" id="PTHR43095">
    <property type="entry name" value="SUGAR KINASE"/>
    <property type="match status" value="1"/>
</dbReference>
<evidence type="ECO:0000256" key="5">
    <source>
        <dbReference type="ARBA" id="ARBA00022840"/>
    </source>
</evidence>
<dbReference type="RefSeq" id="WP_244686158.1">
    <property type="nucleotide sequence ID" value="NZ_CP095043.1"/>
</dbReference>
<dbReference type="CDD" id="cd07771">
    <property type="entry name" value="ASKHA_NBD_FGGY_RhaB-like"/>
    <property type="match status" value="1"/>
</dbReference>
<keyword evidence="3" id="KW-0547">Nucleotide-binding</keyword>
<evidence type="ECO:0000256" key="6">
    <source>
        <dbReference type="ARBA" id="ARBA00023308"/>
    </source>
</evidence>
<keyword evidence="4" id="KW-0418">Kinase</keyword>
<dbReference type="InterPro" id="IPR043129">
    <property type="entry name" value="ATPase_NBD"/>
</dbReference>
<dbReference type="EMBL" id="CP095043">
    <property type="protein sequence ID" value="UOQ60482.1"/>
    <property type="molecule type" value="Genomic_DNA"/>
</dbReference>
<feature type="domain" description="Carbohydrate kinase FGGY N-terminal" evidence="7">
    <location>
        <begin position="9"/>
        <end position="243"/>
    </location>
</feature>
<feature type="domain" description="Carbohydrate kinase FGGY C-terminal" evidence="8">
    <location>
        <begin position="253"/>
        <end position="448"/>
    </location>
</feature>
<keyword evidence="5" id="KW-0067">ATP-binding</keyword>
<keyword evidence="10" id="KW-1185">Reference proteome</keyword>
<sequence length="475" mass="51011">MTATPSAVAAVDLGATSGRVIVGRLEDGVLQTRHIARFANDPVHTPDGMHWNLLELYRQVTLGLAAAEREAPGEIASVGIDSWAVDYGLFRGDRLLGTPYHYRDARNEAGVAAVHQLVSAEELYARNGLQHLTFNTLFQLATEGEMLAFADRLLLVPDLLNFWLTGAQVAERTNASTTGLLDARTGEWDLELAARLGIPAGLLPRLVDAGTPIGTLSADVARTVGRALDVVAVGSHDTASAVVAIPNSGRDFAYISCGTWGLVGLELDAPVLTDDARRANFTNEGGVDGRTRFLHNVMGLWLLSESLRHWEPGATDAQRSSLLGELLAEAARVPSDVPVFDVNDPAFLPAGDIPERIRSWYRRRGERVPETRAEVVRCIIESLAEAFAEAVREASRLADHDVSVIHLVGGGSQNTLLCQATANRSGLRVVAGPTEATAMGNLLIQARALGQLAPELGAVREVVTRSSHVIEYLPR</sequence>
<evidence type="ECO:0000256" key="1">
    <source>
        <dbReference type="ARBA" id="ARBA00009156"/>
    </source>
</evidence>
<protein>
    <submittedName>
        <fullName evidence="9">Rhamnulokinase</fullName>
    </submittedName>
</protein>
<accession>A0ABY4FW31</accession>
<organism evidence="9 10">
    <name type="scientific">Leucobacter rhizosphaerae</name>
    <dbReference type="NCBI Taxonomy" id="2932245"/>
    <lineage>
        <taxon>Bacteria</taxon>
        <taxon>Bacillati</taxon>
        <taxon>Actinomycetota</taxon>
        <taxon>Actinomycetes</taxon>
        <taxon>Micrococcales</taxon>
        <taxon>Microbacteriaceae</taxon>
        <taxon>Leucobacter</taxon>
    </lineage>
</organism>
<evidence type="ECO:0000313" key="10">
    <source>
        <dbReference type="Proteomes" id="UP000831775"/>
    </source>
</evidence>